<evidence type="ECO:0000256" key="5">
    <source>
        <dbReference type="ARBA" id="ARBA00022475"/>
    </source>
</evidence>
<dbReference type="OrthoDB" id="5841748at2759"/>
<evidence type="ECO:0000313" key="24">
    <source>
        <dbReference type="Proteomes" id="UP000887568"/>
    </source>
</evidence>
<keyword evidence="15 19" id="KW-0472">Membrane</keyword>
<comment type="subunit">
    <text evidence="4">Homodimer.</text>
</comment>
<comment type="subcellular location">
    <subcellularLocation>
        <location evidence="2">Cell membrane</location>
        <topology evidence="2">Single-pass type II membrane protein</topology>
    </subcellularLocation>
</comment>
<feature type="transmembrane region" description="Helical" evidence="19">
    <location>
        <begin position="21"/>
        <end position="41"/>
    </location>
</feature>
<accession>A0A914BIT0</accession>
<dbReference type="PANTHER" id="PTHR10404">
    <property type="entry name" value="N-ACETYLATED-ALPHA-LINKED ACIDIC DIPEPTIDASE"/>
    <property type="match status" value="1"/>
</dbReference>
<proteinExistence type="inferred from homology"/>
<evidence type="ECO:0000256" key="12">
    <source>
        <dbReference type="ARBA" id="ARBA00022989"/>
    </source>
</evidence>
<dbReference type="Gene3D" id="1.20.930.40">
    <property type="entry name" value="Transferrin receptor-like, dimerisation domain"/>
    <property type="match status" value="1"/>
</dbReference>
<evidence type="ECO:0000259" key="21">
    <source>
        <dbReference type="Pfam" id="PF04253"/>
    </source>
</evidence>
<keyword evidence="5" id="KW-1003">Cell membrane</keyword>
<dbReference type="SUPFAM" id="SSF47672">
    <property type="entry name" value="Transferrin receptor-like dimerisation domain"/>
    <property type="match status" value="1"/>
</dbReference>
<evidence type="ECO:0000256" key="13">
    <source>
        <dbReference type="ARBA" id="ARBA00022997"/>
    </source>
</evidence>
<dbReference type="EC" id="3.4.17.21" evidence="18"/>
<dbReference type="InterPro" id="IPR039373">
    <property type="entry name" value="Peptidase_M28B"/>
</dbReference>
<dbReference type="CDD" id="cd02121">
    <property type="entry name" value="PA_GCPII_like"/>
    <property type="match status" value="1"/>
</dbReference>
<dbReference type="FunFam" id="3.50.30.30:FF:000002">
    <property type="entry name" value="N-acetylated-alpha-linked acidic dipeptidase 2"/>
    <property type="match status" value="1"/>
</dbReference>
<keyword evidence="12 19" id="KW-1133">Transmembrane helix</keyword>
<organism evidence="23 24">
    <name type="scientific">Patiria miniata</name>
    <name type="common">Bat star</name>
    <name type="synonym">Asterina miniata</name>
    <dbReference type="NCBI Taxonomy" id="46514"/>
    <lineage>
        <taxon>Eukaryota</taxon>
        <taxon>Metazoa</taxon>
        <taxon>Echinodermata</taxon>
        <taxon>Eleutherozoa</taxon>
        <taxon>Asterozoa</taxon>
        <taxon>Asteroidea</taxon>
        <taxon>Valvatacea</taxon>
        <taxon>Valvatida</taxon>
        <taxon>Asterinidae</taxon>
        <taxon>Patiria</taxon>
    </lineage>
</organism>
<evidence type="ECO:0000256" key="15">
    <source>
        <dbReference type="ARBA" id="ARBA00023136"/>
    </source>
</evidence>
<dbReference type="GeneID" id="119744367"/>
<evidence type="ECO:0000256" key="2">
    <source>
        <dbReference type="ARBA" id="ARBA00004401"/>
    </source>
</evidence>
<dbReference type="GO" id="GO:0005886">
    <property type="term" value="C:plasma membrane"/>
    <property type="evidence" value="ECO:0007669"/>
    <property type="project" value="UniProtKB-SubCell"/>
</dbReference>
<dbReference type="Pfam" id="PF04253">
    <property type="entry name" value="TFR_dimer"/>
    <property type="match status" value="1"/>
</dbReference>
<dbReference type="SUPFAM" id="SSF52025">
    <property type="entry name" value="PA domain"/>
    <property type="match status" value="1"/>
</dbReference>
<keyword evidence="14" id="KW-0482">Metalloprotease</keyword>
<evidence type="ECO:0000256" key="8">
    <source>
        <dbReference type="ARBA" id="ARBA00022723"/>
    </source>
</evidence>
<evidence type="ECO:0000256" key="19">
    <source>
        <dbReference type="SAM" id="Phobius"/>
    </source>
</evidence>
<evidence type="ECO:0000256" key="7">
    <source>
        <dbReference type="ARBA" id="ARBA00022692"/>
    </source>
</evidence>
<keyword evidence="11" id="KW-0735">Signal-anchor</keyword>
<keyword evidence="16" id="KW-0325">Glycoprotein</keyword>
<feature type="domain" description="PA" evidence="20">
    <location>
        <begin position="175"/>
        <end position="263"/>
    </location>
</feature>
<keyword evidence="6" id="KW-0645">Protease</keyword>
<feature type="domain" description="Peptidase M28" evidence="22">
    <location>
        <begin position="361"/>
        <end position="556"/>
    </location>
</feature>
<dbReference type="FunFam" id="1.20.930.40:FF:000001">
    <property type="entry name" value="N-acetylated-alpha-linked acidic dipeptidase 2"/>
    <property type="match status" value="1"/>
</dbReference>
<evidence type="ECO:0000259" key="22">
    <source>
        <dbReference type="Pfam" id="PF04389"/>
    </source>
</evidence>
<dbReference type="PANTHER" id="PTHR10404:SF78">
    <property type="entry name" value="N-ACETYLATED ALPHA-LINKED ACIDIC DIPEPTIDASE 2"/>
    <property type="match status" value="1"/>
</dbReference>
<evidence type="ECO:0000256" key="10">
    <source>
        <dbReference type="ARBA" id="ARBA00022833"/>
    </source>
</evidence>
<evidence type="ECO:0000256" key="1">
    <source>
        <dbReference type="ARBA" id="ARBA00001947"/>
    </source>
</evidence>
<evidence type="ECO:0000256" key="14">
    <source>
        <dbReference type="ARBA" id="ARBA00023049"/>
    </source>
</evidence>
<dbReference type="InterPro" id="IPR036757">
    <property type="entry name" value="TFR-like_dimer_dom_sf"/>
</dbReference>
<comment type="cofactor">
    <cofactor evidence="1">
        <name>Zn(2+)</name>
        <dbReference type="ChEBI" id="CHEBI:29105"/>
    </cofactor>
</comment>
<dbReference type="AlphaFoldDB" id="A0A914BIT0"/>
<dbReference type="FunFam" id="3.40.630.10:FF:000089">
    <property type="entry name" value="N-acetylated alpha-linked acidic dipeptidase like 1"/>
    <property type="match status" value="1"/>
</dbReference>
<evidence type="ECO:0000256" key="6">
    <source>
        <dbReference type="ARBA" id="ARBA00022670"/>
    </source>
</evidence>
<dbReference type="Pfam" id="PF04389">
    <property type="entry name" value="Peptidase_M28"/>
    <property type="match status" value="1"/>
</dbReference>
<evidence type="ECO:0000256" key="18">
    <source>
        <dbReference type="ARBA" id="ARBA00066561"/>
    </source>
</evidence>
<dbReference type="Proteomes" id="UP000887568">
    <property type="component" value="Unplaced"/>
</dbReference>
<keyword evidence="10" id="KW-0862">Zinc</keyword>
<evidence type="ECO:0000256" key="17">
    <source>
        <dbReference type="ARBA" id="ARBA00052003"/>
    </source>
</evidence>
<keyword evidence="9" id="KW-0378">Hydrolase</keyword>
<keyword evidence="8" id="KW-0479">Metal-binding</keyword>
<dbReference type="Gene3D" id="3.40.630.10">
    <property type="entry name" value="Zn peptidases"/>
    <property type="match status" value="1"/>
</dbReference>
<keyword evidence="13" id="KW-0224">Dipeptidase</keyword>
<dbReference type="InterPro" id="IPR046450">
    <property type="entry name" value="PA_dom_sf"/>
</dbReference>
<protein>
    <recommendedName>
        <fullName evidence="18">glutamate carboxypeptidase II</fullName>
        <ecNumber evidence="18">3.4.17.21</ecNumber>
    </recommendedName>
</protein>
<comment type="similarity">
    <text evidence="3">Belongs to the peptidase M28 family. M28B subfamily.</text>
</comment>
<comment type="catalytic activity">
    <reaction evidence="17">
        <text>Release of an unsubstituted, C-terminal glutamyl residue, typically from Ac-Asp-Glu or folylpoly-gamma-glutamates.</text>
        <dbReference type="EC" id="3.4.17.21"/>
    </reaction>
</comment>
<dbReference type="GO" id="GO:0004181">
    <property type="term" value="F:metallocarboxypeptidase activity"/>
    <property type="evidence" value="ECO:0007669"/>
    <property type="project" value="UniProtKB-EC"/>
</dbReference>
<evidence type="ECO:0000256" key="9">
    <source>
        <dbReference type="ARBA" id="ARBA00022801"/>
    </source>
</evidence>
<dbReference type="EnsemblMetazoa" id="XM_038220265.1">
    <property type="protein sequence ID" value="XP_038076193.1"/>
    <property type="gene ID" value="LOC119744367"/>
</dbReference>
<dbReference type="GO" id="GO:0016805">
    <property type="term" value="F:dipeptidase activity"/>
    <property type="evidence" value="ECO:0007669"/>
    <property type="project" value="UniProtKB-KW"/>
</dbReference>
<keyword evidence="24" id="KW-1185">Reference proteome</keyword>
<dbReference type="Pfam" id="PF02225">
    <property type="entry name" value="PA"/>
    <property type="match status" value="1"/>
</dbReference>
<name>A0A914BIT0_PATMI</name>
<evidence type="ECO:0000256" key="4">
    <source>
        <dbReference type="ARBA" id="ARBA00011738"/>
    </source>
</evidence>
<feature type="domain" description="Transferrin receptor-like dimerisation" evidence="21">
    <location>
        <begin position="627"/>
        <end position="747"/>
    </location>
</feature>
<dbReference type="CDD" id="cd08022">
    <property type="entry name" value="M28_PSMA_like"/>
    <property type="match status" value="1"/>
</dbReference>
<dbReference type="RefSeq" id="XP_038076193.1">
    <property type="nucleotide sequence ID" value="XM_038220265.1"/>
</dbReference>
<dbReference type="InterPro" id="IPR007365">
    <property type="entry name" value="TFR-like_dimer_dom"/>
</dbReference>
<dbReference type="InterPro" id="IPR003137">
    <property type="entry name" value="PA_domain"/>
</dbReference>
<keyword evidence="7 19" id="KW-0812">Transmembrane</keyword>
<dbReference type="SUPFAM" id="SSF53187">
    <property type="entry name" value="Zn-dependent exopeptidases"/>
    <property type="match status" value="1"/>
</dbReference>
<dbReference type="GO" id="GO:0046872">
    <property type="term" value="F:metal ion binding"/>
    <property type="evidence" value="ECO:0007669"/>
    <property type="project" value="UniProtKB-KW"/>
</dbReference>
<evidence type="ECO:0000256" key="11">
    <source>
        <dbReference type="ARBA" id="ARBA00022968"/>
    </source>
</evidence>
<dbReference type="GO" id="GO:0006508">
    <property type="term" value="P:proteolysis"/>
    <property type="evidence" value="ECO:0007669"/>
    <property type="project" value="UniProtKB-KW"/>
</dbReference>
<evidence type="ECO:0000259" key="20">
    <source>
        <dbReference type="Pfam" id="PF02225"/>
    </source>
</evidence>
<sequence>MEMEGYYGKKSKWPKPMFWGLTAFLAAVGIGLGVIIGHFTAPKGPECAVPTPDSNVGSTPMPGVNVIDPINAANIEENLRYFTKVPHIAGSPAERSNAEYIRDKWIEQGLDSAKLVPYDVLLSYPNDTIRNKVSILEDGNEIFHSRLEEAVLRPGDDHPDVVPPFNAYSYQGEPEGDLVYANYARVEDFEYLEKTHSDIKLNGTIIIARYGKIFRGNKALNAQAAGAKGLILYSDPADYAIDDGDIKVYPDGWWLPETGAQRGNTFVSDAKGDPVTPGYPAKPFAFRIDDYDTALPKIPVHPIGYGDAQLLLGNMTGEEVIDEWKGHLPVTYRLGPGFNDSSRNVKMTIHTTRETRTTYDVIGFIRGEIEPDRYVVIGNHRDAWVYGAVDPSSGTAAFMEVSRVFGELRKSGWKPRRSIVFGSWGAEEYGLLGSTEFVEEFQRVLAARAVAYINVDSAVTGNYSLSVKSTPLLYQAIYAASKKVPDPEDLSTSLYDTWRDRLPADANDPNTLPRIKNMGSGSDFAPFMYRIGVPAMSMTFYYKYHSLGISSYPVYHSVYETFYYMKTFLDYDFLRHQAVARLWAEVARDLAESVILPFDCTDYVTKITGSMDTVRTAYEAQMAAQGITFDYIYSALANFSAAATEFEKVISQTDMKDLMALRRVNDQLMQLERAFIDPLGLPDRKFLRHIVFAPSSKNYYAADAFPGIVDAMYRIDEALDQDARWDIVKQQMAVTTHAIQSAVSTLQDVLAFDG</sequence>
<reference evidence="23" key="1">
    <citation type="submission" date="2022-11" db="UniProtKB">
        <authorList>
            <consortium name="EnsemblMetazoa"/>
        </authorList>
    </citation>
    <scope>IDENTIFICATION</scope>
</reference>
<evidence type="ECO:0000256" key="3">
    <source>
        <dbReference type="ARBA" id="ARBA00005634"/>
    </source>
</evidence>
<dbReference type="OMA" id="TEWMEEY"/>
<dbReference type="InterPro" id="IPR007484">
    <property type="entry name" value="Peptidase_M28"/>
</dbReference>
<evidence type="ECO:0000256" key="16">
    <source>
        <dbReference type="ARBA" id="ARBA00023180"/>
    </source>
</evidence>
<evidence type="ECO:0000313" key="23">
    <source>
        <dbReference type="EnsemblMetazoa" id="XP_038076193.1"/>
    </source>
</evidence>
<dbReference type="Gene3D" id="3.50.30.30">
    <property type="match status" value="1"/>
</dbReference>